<evidence type="ECO:0000313" key="2">
    <source>
        <dbReference type="EMBL" id="AVF38248.1"/>
    </source>
</evidence>
<evidence type="ECO:0000313" key="3">
    <source>
        <dbReference type="Proteomes" id="UP000239197"/>
    </source>
</evidence>
<geneLocation type="plasmid" evidence="2 3">
    <name>unnamed3</name>
</geneLocation>
<dbReference type="Proteomes" id="UP000239197">
    <property type="component" value="Plasmid unnamed3"/>
</dbReference>
<dbReference type="AlphaFoldDB" id="A0A2L1UZI0"/>
<accession>A0A2L1UZI0</accession>
<dbReference type="Pfam" id="PF16289">
    <property type="entry name" value="PIN_12"/>
    <property type="match status" value="1"/>
</dbReference>
<evidence type="ECO:0000259" key="1">
    <source>
        <dbReference type="Pfam" id="PF16289"/>
    </source>
</evidence>
<sequence length="370" mass="41654">MELQTRLVFIDTSAYEQKKFQFGHFALARLEELVREEKIHLLITDVVRSEIEAHLKKYAEETVTELKRFQKKASFLHVAAQATGGGLFTTVSAEAVLEEATAKFRTLVDNGLTENISVEIINPKQIFHAYFTGMPPFHKEAKKSEFPDAFTLAAVDAVARERSHSVYIVSGDQDMQAVAEIHEHFIHLKTVDELLDLVNRNDEELRDLSVFADSALELVKEEVLSRARGRLEGAEFLPDLSGDVDSELTDVDITGIEITQMQLIDVDIDGATYDVTFGVTLRASYDFTDYSAANWDREDKVHYGVVETSEILIHQESFSASLEIGFAGGLKSNAEFIDLTFDDTIFELDLENAQYDDIPTDTEEEAVWPE</sequence>
<keyword evidence="3" id="KW-1185">Reference proteome</keyword>
<dbReference type="KEGG" id="rox:BV494_25570"/>
<proteinExistence type="predicted"/>
<dbReference type="RefSeq" id="WP_104925567.1">
    <property type="nucleotide sequence ID" value="NZ_CP019065.1"/>
</dbReference>
<feature type="domain" description="DUF4935" evidence="1">
    <location>
        <begin position="8"/>
        <end position="175"/>
    </location>
</feature>
<protein>
    <recommendedName>
        <fullName evidence="1">DUF4935 domain-containing protein</fullName>
    </recommendedName>
</protein>
<organism evidence="2 3">
    <name type="scientific">Rahnella sikkimica</name>
    <dbReference type="NCBI Taxonomy" id="1805933"/>
    <lineage>
        <taxon>Bacteria</taxon>
        <taxon>Pseudomonadati</taxon>
        <taxon>Pseudomonadota</taxon>
        <taxon>Gammaproteobacteria</taxon>
        <taxon>Enterobacterales</taxon>
        <taxon>Yersiniaceae</taxon>
        <taxon>Rahnella</taxon>
    </lineage>
</organism>
<gene>
    <name evidence="2" type="ORF">BV494_25570</name>
</gene>
<dbReference type="InterPro" id="IPR032557">
    <property type="entry name" value="DUF4935"/>
</dbReference>
<keyword evidence="2" id="KW-0614">Plasmid</keyword>
<name>A0A2L1UZI0_9GAMM</name>
<dbReference type="EMBL" id="CP019065">
    <property type="protein sequence ID" value="AVF38248.1"/>
    <property type="molecule type" value="Genomic_DNA"/>
</dbReference>
<reference evidence="3" key="1">
    <citation type="submission" date="2017-01" db="EMBL/GenBank/DDBJ databases">
        <title>Genome sequence of Rouxiella sp. ERMR1:05.</title>
        <authorList>
            <person name="Kumar R."/>
            <person name="Singh D."/>
            <person name="Kumar S."/>
        </authorList>
    </citation>
    <scope>NUCLEOTIDE SEQUENCE [LARGE SCALE GENOMIC DNA]</scope>
    <source>
        <strain evidence="3">ERMR1:05</strain>
        <plasmid evidence="3">unnamed3</plasmid>
    </source>
</reference>
<dbReference type="OrthoDB" id="9766796at2"/>